<comment type="caution">
    <text evidence="2">The sequence shown here is derived from an EMBL/GenBank/DDBJ whole genome shotgun (WGS) entry which is preliminary data.</text>
</comment>
<proteinExistence type="predicted"/>
<evidence type="ECO:0000313" key="2">
    <source>
        <dbReference type="EMBL" id="KAK2179450.1"/>
    </source>
</evidence>
<gene>
    <name evidence="2" type="ORF">NP493_489g03076</name>
</gene>
<sequence>MTTLGETQKDVAKSKPANAFVISEELETLRTAVLQEKNLNECMKTELATHIETENKLLAELNERKEDYVRMVHEYSKKDEECEDLKKKLTYREEEANYYQNRACDLALEYNGLLDTYQRVRVQTTRTALITRVSC</sequence>
<evidence type="ECO:0000313" key="3">
    <source>
        <dbReference type="Proteomes" id="UP001209878"/>
    </source>
</evidence>
<feature type="coiled-coil region" evidence="1">
    <location>
        <begin position="51"/>
        <end position="78"/>
    </location>
</feature>
<accession>A0AAD9KY27</accession>
<reference evidence="2" key="1">
    <citation type="journal article" date="2023" name="Mol. Biol. Evol.">
        <title>Third-Generation Sequencing Reveals the Adaptive Role of the Epigenome in Three Deep-Sea Polychaetes.</title>
        <authorList>
            <person name="Perez M."/>
            <person name="Aroh O."/>
            <person name="Sun Y."/>
            <person name="Lan Y."/>
            <person name="Juniper S.K."/>
            <person name="Young C.R."/>
            <person name="Angers B."/>
            <person name="Qian P.Y."/>
        </authorList>
    </citation>
    <scope>NUCLEOTIDE SEQUENCE</scope>
    <source>
        <strain evidence="2">R07B-5</strain>
    </source>
</reference>
<keyword evidence="3" id="KW-1185">Reference proteome</keyword>
<evidence type="ECO:0000256" key="1">
    <source>
        <dbReference type="SAM" id="Coils"/>
    </source>
</evidence>
<dbReference type="AlphaFoldDB" id="A0AAD9KY27"/>
<keyword evidence="1" id="KW-0175">Coiled coil</keyword>
<protein>
    <submittedName>
        <fullName evidence="2">Uncharacterized protein</fullName>
    </submittedName>
</protein>
<dbReference type="Proteomes" id="UP001209878">
    <property type="component" value="Unassembled WGS sequence"/>
</dbReference>
<dbReference type="EMBL" id="JAODUO010000490">
    <property type="protein sequence ID" value="KAK2179450.1"/>
    <property type="molecule type" value="Genomic_DNA"/>
</dbReference>
<organism evidence="2 3">
    <name type="scientific">Ridgeia piscesae</name>
    <name type="common">Tubeworm</name>
    <dbReference type="NCBI Taxonomy" id="27915"/>
    <lineage>
        <taxon>Eukaryota</taxon>
        <taxon>Metazoa</taxon>
        <taxon>Spiralia</taxon>
        <taxon>Lophotrochozoa</taxon>
        <taxon>Annelida</taxon>
        <taxon>Polychaeta</taxon>
        <taxon>Sedentaria</taxon>
        <taxon>Canalipalpata</taxon>
        <taxon>Sabellida</taxon>
        <taxon>Siboglinidae</taxon>
        <taxon>Ridgeia</taxon>
    </lineage>
</organism>
<name>A0AAD9KY27_RIDPI</name>